<dbReference type="SMART" id="SM00836">
    <property type="entry name" value="DALR_1"/>
    <property type="match status" value="1"/>
</dbReference>
<dbReference type="AlphaFoldDB" id="A0A388THC7"/>
<gene>
    <name evidence="10 14" type="primary">argS</name>
    <name evidence="14" type="ORF">NO2_1088</name>
</gene>
<keyword evidence="3 10" id="KW-0963">Cytoplasm</keyword>
<dbReference type="NCBIfam" id="TIGR00456">
    <property type="entry name" value="argS"/>
    <property type="match status" value="1"/>
</dbReference>
<dbReference type="PRINTS" id="PR01038">
    <property type="entry name" value="TRNASYNTHARG"/>
</dbReference>
<keyword evidence="5 10" id="KW-0547">Nucleotide-binding</keyword>
<evidence type="ECO:0000259" key="12">
    <source>
        <dbReference type="SMART" id="SM00836"/>
    </source>
</evidence>
<dbReference type="PANTHER" id="PTHR11956:SF5">
    <property type="entry name" value="ARGININE--TRNA LIGASE, CYTOPLASMIC"/>
    <property type="match status" value="1"/>
</dbReference>
<evidence type="ECO:0000256" key="9">
    <source>
        <dbReference type="ARBA" id="ARBA00049339"/>
    </source>
</evidence>
<dbReference type="PROSITE" id="PS00178">
    <property type="entry name" value="AA_TRNA_LIGASE_I"/>
    <property type="match status" value="1"/>
</dbReference>
<accession>A0A388THC7</accession>
<dbReference type="SMART" id="SM01016">
    <property type="entry name" value="Arg_tRNA_synt_N"/>
    <property type="match status" value="1"/>
</dbReference>
<evidence type="ECO:0000256" key="11">
    <source>
        <dbReference type="RuleBase" id="RU363038"/>
    </source>
</evidence>
<dbReference type="InterPro" id="IPR008909">
    <property type="entry name" value="DALR_anticod-bd"/>
</dbReference>
<dbReference type="EMBL" id="BGZO01000033">
    <property type="protein sequence ID" value="GBR76555.1"/>
    <property type="molecule type" value="Genomic_DNA"/>
</dbReference>
<dbReference type="InterPro" id="IPR001278">
    <property type="entry name" value="Arg-tRNA-ligase"/>
</dbReference>
<dbReference type="FunFam" id="1.10.730.10:FF:000008">
    <property type="entry name" value="Arginine--tRNA ligase"/>
    <property type="match status" value="1"/>
</dbReference>
<comment type="subunit">
    <text evidence="10">Monomer.</text>
</comment>
<dbReference type="HAMAP" id="MF_00123">
    <property type="entry name" value="Arg_tRNA_synth"/>
    <property type="match status" value="1"/>
</dbReference>
<feature type="short sequence motif" description="'HIGH' region" evidence="10">
    <location>
        <begin position="115"/>
        <end position="125"/>
    </location>
</feature>
<keyword evidence="15" id="KW-1185">Reference proteome</keyword>
<sequence length="508" mass="56702">MSIRAQIQKLLQEAAGENTPVALAEPKNLDYGDYATNIALRLAKTRQKAPQVIAQELLEKLREKTTDYTFTEINGFINVRISDQTLFAELAKINPDYAKPDNLVPEKILLEYVSANPTGPLHIGHGRWAVIGDILARTLAYCGHQVTKEFYINDAGKQIANFVDSVNAARQNQPPPADGYHGAYIAELARLDGDPVQTMLDWQKTTLKNIRTEFDNWFSEKTLHASGAVEQALAILQPQTYVQDGSLWFKSTDYGDDKDRVLIKSNGEKTYFTADIAYHKNKLDRGFTRLINIWGADHHGYIARVRAAIQALTGSSAQPLRVILGQLVNLYRGGELVKMSKRTGEMITLQEVLAEIGTDAARYFLAMRSADTALDFDLALAKEQSSDNPVYYVQYAHARICSILRQADASLDSPPSAAPKLHPAERLLILKIIRLPDELESVAADYAIQRLCAYAQELAALFHNFYHECKVISEDRQATAQRLSIIRGTQAVLKIVFNLLAIEAPEKM</sequence>
<evidence type="ECO:0000256" key="6">
    <source>
        <dbReference type="ARBA" id="ARBA00022840"/>
    </source>
</evidence>
<reference evidence="14 15" key="1">
    <citation type="journal article" date="2019" name="ISME J.">
        <title>Genome analyses of uncultured TG2/ZB3 bacteria in 'Margulisbacteria' specifically attached to ectosymbiotic spirochetes of protists in the termite gut.</title>
        <authorList>
            <person name="Utami Y.D."/>
            <person name="Kuwahara H."/>
            <person name="Igai K."/>
            <person name="Murakami T."/>
            <person name="Sugaya K."/>
            <person name="Morikawa T."/>
            <person name="Nagura Y."/>
            <person name="Yuki M."/>
            <person name="Deevong P."/>
            <person name="Inoue T."/>
            <person name="Kihara K."/>
            <person name="Lo N."/>
            <person name="Yamada A."/>
            <person name="Ohkuma M."/>
            <person name="Hongoh Y."/>
        </authorList>
    </citation>
    <scope>NUCLEOTIDE SEQUENCE [LARGE SCALE GENOMIC DNA]</scope>
    <source>
        <strain evidence="14">NkOx7-02</strain>
    </source>
</reference>
<evidence type="ECO:0000313" key="14">
    <source>
        <dbReference type="EMBL" id="GBR76555.1"/>
    </source>
</evidence>
<dbReference type="EC" id="6.1.1.19" evidence="10"/>
<dbReference type="PANTHER" id="PTHR11956">
    <property type="entry name" value="ARGINYL-TRNA SYNTHETASE"/>
    <property type="match status" value="1"/>
</dbReference>
<comment type="subcellular location">
    <subcellularLocation>
        <location evidence="1 10">Cytoplasm</location>
    </subcellularLocation>
</comment>
<dbReference type="Gene3D" id="3.40.50.620">
    <property type="entry name" value="HUPs"/>
    <property type="match status" value="1"/>
</dbReference>
<name>A0A388THC7_9BACT</name>
<comment type="similarity">
    <text evidence="2 10 11">Belongs to the class-I aminoacyl-tRNA synthetase family.</text>
</comment>
<dbReference type="Pfam" id="PF00750">
    <property type="entry name" value="tRNA-synt_1d"/>
    <property type="match status" value="1"/>
</dbReference>
<comment type="caution">
    <text evidence="14">The sequence shown here is derived from an EMBL/GenBank/DDBJ whole genome shotgun (WGS) entry which is preliminary data.</text>
</comment>
<feature type="domain" description="Arginyl tRNA synthetase N-terminal" evidence="13">
    <location>
        <begin position="1"/>
        <end position="81"/>
    </location>
</feature>
<keyword evidence="7 10" id="KW-0648">Protein biosynthesis</keyword>
<dbReference type="Gene3D" id="1.10.730.10">
    <property type="entry name" value="Isoleucyl-tRNA Synthetase, Domain 1"/>
    <property type="match status" value="1"/>
</dbReference>
<evidence type="ECO:0000313" key="15">
    <source>
        <dbReference type="Proteomes" id="UP000275925"/>
    </source>
</evidence>
<dbReference type="Proteomes" id="UP000275925">
    <property type="component" value="Unassembled WGS sequence"/>
</dbReference>
<dbReference type="InterPro" id="IPR005148">
    <property type="entry name" value="Arg-tRNA-synth_N"/>
</dbReference>
<dbReference type="CDD" id="cd00671">
    <property type="entry name" value="ArgRS_core"/>
    <property type="match status" value="1"/>
</dbReference>
<evidence type="ECO:0000259" key="13">
    <source>
        <dbReference type="SMART" id="SM01016"/>
    </source>
</evidence>
<dbReference type="Gene3D" id="3.30.1360.70">
    <property type="entry name" value="Arginyl tRNA synthetase N-terminal domain"/>
    <property type="match status" value="1"/>
</dbReference>
<evidence type="ECO:0000256" key="3">
    <source>
        <dbReference type="ARBA" id="ARBA00022490"/>
    </source>
</evidence>
<dbReference type="SUPFAM" id="SSF55190">
    <property type="entry name" value="Arginyl-tRNA synthetase (ArgRS), N-terminal 'additional' domain"/>
    <property type="match status" value="1"/>
</dbReference>
<evidence type="ECO:0000256" key="2">
    <source>
        <dbReference type="ARBA" id="ARBA00005594"/>
    </source>
</evidence>
<feature type="domain" description="DALR anticodon binding" evidence="12">
    <location>
        <begin position="393"/>
        <end position="508"/>
    </location>
</feature>
<dbReference type="GO" id="GO:0004814">
    <property type="term" value="F:arginine-tRNA ligase activity"/>
    <property type="evidence" value="ECO:0007669"/>
    <property type="project" value="UniProtKB-UniRule"/>
</dbReference>
<dbReference type="InterPro" id="IPR001412">
    <property type="entry name" value="aa-tRNA-synth_I_CS"/>
</dbReference>
<protein>
    <recommendedName>
        <fullName evidence="10">Arginine--tRNA ligase</fullName>
        <ecNumber evidence="10">6.1.1.19</ecNumber>
    </recommendedName>
    <alternativeName>
        <fullName evidence="10">Arginyl-tRNA synthetase</fullName>
        <shortName evidence="10">ArgRS</shortName>
    </alternativeName>
</protein>
<evidence type="ECO:0000256" key="8">
    <source>
        <dbReference type="ARBA" id="ARBA00023146"/>
    </source>
</evidence>
<dbReference type="InterPro" id="IPR009080">
    <property type="entry name" value="tRNAsynth_Ia_anticodon-bd"/>
</dbReference>
<evidence type="ECO:0000256" key="5">
    <source>
        <dbReference type="ARBA" id="ARBA00022741"/>
    </source>
</evidence>
<evidence type="ECO:0000256" key="7">
    <source>
        <dbReference type="ARBA" id="ARBA00022917"/>
    </source>
</evidence>
<dbReference type="Pfam" id="PF03485">
    <property type="entry name" value="Arg_tRNA_synt_N"/>
    <property type="match status" value="1"/>
</dbReference>
<dbReference type="Pfam" id="PF05746">
    <property type="entry name" value="DALR_1"/>
    <property type="match status" value="1"/>
</dbReference>
<dbReference type="GO" id="GO:0005737">
    <property type="term" value="C:cytoplasm"/>
    <property type="evidence" value="ECO:0007669"/>
    <property type="project" value="UniProtKB-SubCell"/>
</dbReference>
<keyword evidence="4 10" id="KW-0436">Ligase</keyword>
<dbReference type="GO" id="GO:0006420">
    <property type="term" value="P:arginyl-tRNA aminoacylation"/>
    <property type="evidence" value="ECO:0007669"/>
    <property type="project" value="UniProtKB-UniRule"/>
</dbReference>
<dbReference type="InterPro" id="IPR036695">
    <property type="entry name" value="Arg-tRNA-synth_N_sf"/>
</dbReference>
<evidence type="ECO:0000256" key="4">
    <source>
        <dbReference type="ARBA" id="ARBA00022598"/>
    </source>
</evidence>
<comment type="catalytic activity">
    <reaction evidence="9 10">
        <text>tRNA(Arg) + L-arginine + ATP = L-arginyl-tRNA(Arg) + AMP + diphosphate</text>
        <dbReference type="Rhea" id="RHEA:20301"/>
        <dbReference type="Rhea" id="RHEA-COMP:9658"/>
        <dbReference type="Rhea" id="RHEA-COMP:9673"/>
        <dbReference type="ChEBI" id="CHEBI:30616"/>
        <dbReference type="ChEBI" id="CHEBI:32682"/>
        <dbReference type="ChEBI" id="CHEBI:33019"/>
        <dbReference type="ChEBI" id="CHEBI:78442"/>
        <dbReference type="ChEBI" id="CHEBI:78513"/>
        <dbReference type="ChEBI" id="CHEBI:456215"/>
        <dbReference type="EC" id="6.1.1.19"/>
    </reaction>
</comment>
<organism evidence="14 15">
    <name type="scientific">Candidatus Termititenax persephonae</name>
    <dbReference type="NCBI Taxonomy" id="2218525"/>
    <lineage>
        <taxon>Bacteria</taxon>
        <taxon>Bacillati</taxon>
        <taxon>Candidatus Margulisiibacteriota</taxon>
        <taxon>Candidatus Termititenacia</taxon>
        <taxon>Candidatus Termititenacales</taxon>
        <taxon>Candidatus Termititenacaceae</taxon>
        <taxon>Candidatus Termititenax</taxon>
    </lineage>
</organism>
<dbReference type="GO" id="GO:0005524">
    <property type="term" value="F:ATP binding"/>
    <property type="evidence" value="ECO:0007669"/>
    <property type="project" value="UniProtKB-UniRule"/>
</dbReference>
<evidence type="ECO:0000256" key="10">
    <source>
        <dbReference type="HAMAP-Rule" id="MF_00123"/>
    </source>
</evidence>
<proteinExistence type="inferred from homology"/>
<dbReference type="SUPFAM" id="SSF47323">
    <property type="entry name" value="Anticodon-binding domain of a subclass of class I aminoacyl-tRNA synthetases"/>
    <property type="match status" value="1"/>
</dbReference>
<dbReference type="SUPFAM" id="SSF52374">
    <property type="entry name" value="Nucleotidylyl transferase"/>
    <property type="match status" value="1"/>
</dbReference>
<keyword evidence="8 10" id="KW-0030">Aminoacyl-tRNA synthetase</keyword>
<dbReference type="InterPro" id="IPR014729">
    <property type="entry name" value="Rossmann-like_a/b/a_fold"/>
</dbReference>
<dbReference type="InterPro" id="IPR035684">
    <property type="entry name" value="ArgRS_core"/>
</dbReference>
<keyword evidence="6 10" id="KW-0067">ATP-binding</keyword>
<evidence type="ECO:0000256" key="1">
    <source>
        <dbReference type="ARBA" id="ARBA00004496"/>
    </source>
</evidence>